<evidence type="ECO:0000313" key="7">
    <source>
        <dbReference type="Ensembl" id="ENSCINP00000030416.1"/>
    </source>
</evidence>
<comment type="similarity">
    <text evidence="2">Belongs to the SAS10 family.</text>
</comment>
<protein>
    <submittedName>
        <fullName evidence="7">Something about silencing protein 10</fullName>
    </submittedName>
</protein>
<dbReference type="Proteomes" id="UP000008144">
    <property type="component" value="Chromosome 1"/>
</dbReference>
<dbReference type="GO" id="GO:0005730">
    <property type="term" value="C:nucleolus"/>
    <property type="evidence" value="ECO:0000318"/>
    <property type="project" value="GO_Central"/>
</dbReference>
<keyword evidence="3" id="KW-0597">Phosphoprotein</keyword>
<dbReference type="AlphaFoldDB" id="H2XL84"/>
<sequence>MKTRASRSNTAQKKKLTRVEKEEHIDEPDKEAEDYLYDEVDKFHASKDKMLFHEDEDSDAEDDLEVYHQEEVLGVDGSDVESSEEEEEEGASDEDVEMSDESQDDEHGIPSSKAWGKKKSMFYGGESLEGLQAGFERDEAADLEEEEALRIQRRLNEEIDEDQFELIEPTQEPFETDSLKKDNKPVNVIRSDFSNLSTPAQWKLLSKESPELKDLIKDFKLKITELNDRINPLLDLVTAGKITGNGAIYVNTRFKLYTAYLINVAFYLSLKAKLSPVGNHPVVKRLVEYRTLINELEPLDEELEGQVDELLNYNVHDTETESPEITKNRPWLLNRTITKRPVEKSIALDNELGAVDPLKYYTALQERLKLGSTQDARNEATEEMEPDAEDDDDRRAINYTMSKNKGAHTKRRKLDRNPRVKHREMYRKAKIRRRGQIRTFRPEIEKYSGEASGIRAGVVRGVRIR</sequence>
<feature type="region of interest" description="Disordered" evidence="5">
    <location>
        <begin position="1"/>
        <end position="33"/>
    </location>
</feature>
<feature type="compositionally biased region" description="Polar residues" evidence="5">
    <location>
        <begin position="1"/>
        <end position="11"/>
    </location>
</feature>
<evidence type="ECO:0000259" key="6">
    <source>
        <dbReference type="Pfam" id="PF09368"/>
    </source>
</evidence>
<dbReference type="OMA" id="EEYIRPQ"/>
<dbReference type="PANTHER" id="PTHR13237:SF8">
    <property type="entry name" value="SOMETHING ABOUT SILENCING PROTEIN 10"/>
    <property type="match status" value="1"/>
</dbReference>
<dbReference type="EMBL" id="EAAA01000351">
    <property type="status" value="NOT_ANNOTATED_CDS"/>
    <property type="molecule type" value="Genomic_DNA"/>
</dbReference>
<dbReference type="Pfam" id="PF09368">
    <property type="entry name" value="Sas10"/>
    <property type="match status" value="1"/>
</dbReference>
<feature type="compositionally biased region" description="Acidic residues" evidence="5">
    <location>
        <begin position="54"/>
        <end position="64"/>
    </location>
</feature>
<reference evidence="8" key="1">
    <citation type="journal article" date="2002" name="Science">
        <title>The draft genome of Ciona intestinalis: insights into chordate and vertebrate origins.</title>
        <authorList>
            <person name="Dehal P."/>
            <person name="Satou Y."/>
            <person name="Campbell R.K."/>
            <person name="Chapman J."/>
            <person name="Degnan B."/>
            <person name="De Tomaso A."/>
            <person name="Davidson B."/>
            <person name="Di Gregorio A."/>
            <person name="Gelpke M."/>
            <person name="Goodstein D.M."/>
            <person name="Harafuji N."/>
            <person name="Hastings K.E."/>
            <person name="Ho I."/>
            <person name="Hotta K."/>
            <person name="Huang W."/>
            <person name="Kawashima T."/>
            <person name="Lemaire P."/>
            <person name="Martinez D."/>
            <person name="Meinertzhagen I.A."/>
            <person name="Necula S."/>
            <person name="Nonaka M."/>
            <person name="Putnam N."/>
            <person name="Rash S."/>
            <person name="Saiga H."/>
            <person name="Satake M."/>
            <person name="Terry A."/>
            <person name="Yamada L."/>
            <person name="Wang H.G."/>
            <person name="Awazu S."/>
            <person name="Azumi K."/>
            <person name="Boore J."/>
            <person name="Branno M."/>
            <person name="Chin-Bow S."/>
            <person name="DeSantis R."/>
            <person name="Doyle S."/>
            <person name="Francino P."/>
            <person name="Keys D.N."/>
            <person name="Haga S."/>
            <person name="Hayashi H."/>
            <person name="Hino K."/>
            <person name="Imai K.S."/>
            <person name="Inaba K."/>
            <person name="Kano S."/>
            <person name="Kobayashi K."/>
            <person name="Kobayashi M."/>
            <person name="Lee B.I."/>
            <person name="Makabe K.W."/>
            <person name="Manohar C."/>
            <person name="Matassi G."/>
            <person name="Medina M."/>
            <person name="Mochizuki Y."/>
            <person name="Mount S."/>
            <person name="Morishita T."/>
            <person name="Miura S."/>
            <person name="Nakayama A."/>
            <person name="Nishizaka S."/>
            <person name="Nomoto H."/>
            <person name="Ohta F."/>
            <person name="Oishi K."/>
            <person name="Rigoutsos I."/>
            <person name="Sano M."/>
            <person name="Sasaki A."/>
            <person name="Sasakura Y."/>
            <person name="Shoguchi E."/>
            <person name="Shin-i T."/>
            <person name="Spagnuolo A."/>
            <person name="Stainier D."/>
            <person name="Suzuki M.M."/>
            <person name="Tassy O."/>
            <person name="Takatori N."/>
            <person name="Tokuoka M."/>
            <person name="Yagi K."/>
            <person name="Yoshizaki F."/>
            <person name="Wada S."/>
            <person name="Zhang C."/>
            <person name="Hyatt P.D."/>
            <person name="Larimer F."/>
            <person name="Detter C."/>
            <person name="Doggett N."/>
            <person name="Glavina T."/>
            <person name="Hawkins T."/>
            <person name="Richardson P."/>
            <person name="Lucas S."/>
            <person name="Kohara Y."/>
            <person name="Levine M."/>
            <person name="Satoh N."/>
            <person name="Rokhsar D.S."/>
        </authorList>
    </citation>
    <scope>NUCLEOTIDE SEQUENCE [LARGE SCALE GENOMIC DNA]</scope>
</reference>
<reference evidence="7" key="3">
    <citation type="submission" date="2025-08" db="UniProtKB">
        <authorList>
            <consortium name="Ensembl"/>
        </authorList>
    </citation>
    <scope>IDENTIFICATION</scope>
</reference>
<dbReference type="InParanoid" id="H2XL84"/>
<evidence type="ECO:0000256" key="5">
    <source>
        <dbReference type="SAM" id="MobiDB-lite"/>
    </source>
</evidence>
<dbReference type="PANTHER" id="PTHR13237">
    <property type="entry name" value="SOMETHING ABOUT SILENCING PROTEIN 10-RELATED"/>
    <property type="match status" value="1"/>
</dbReference>
<reference evidence="7" key="2">
    <citation type="journal article" date="2008" name="Genome Biol.">
        <title>Improved genome assembly and evidence-based global gene model set for the chordate Ciona intestinalis: new insight into intron and operon populations.</title>
        <authorList>
            <person name="Satou Y."/>
            <person name="Mineta K."/>
            <person name="Ogasawara M."/>
            <person name="Sasakura Y."/>
            <person name="Shoguchi E."/>
            <person name="Ueno K."/>
            <person name="Yamada L."/>
            <person name="Matsumoto J."/>
            <person name="Wasserscheid J."/>
            <person name="Dewar K."/>
            <person name="Wiley G.B."/>
            <person name="Macmil S.L."/>
            <person name="Roe B.A."/>
            <person name="Zeller R.W."/>
            <person name="Hastings K.E."/>
            <person name="Lemaire P."/>
            <person name="Lindquist E."/>
            <person name="Endo T."/>
            <person name="Hotta K."/>
            <person name="Inaba K."/>
        </authorList>
    </citation>
    <scope>NUCLEOTIDE SEQUENCE [LARGE SCALE GENOMIC DNA]</scope>
    <source>
        <strain evidence="7">wild type</strain>
    </source>
</reference>
<feature type="domain" description="Sas10 C-terminal" evidence="6">
    <location>
        <begin position="392"/>
        <end position="464"/>
    </location>
</feature>
<evidence type="ECO:0000256" key="2">
    <source>
        <dbReference type="ARBA" id="ARBA00010979"/>
    </source>
</evidence>
<dbReference type="InterPro" id="IPR018972">
    <property type="entry name" value="Sas10_C_dom"/>
</dbReference>
<evidence type="ECO:0000256" key="4">
    <source>
        <dbReference type="ARBA" id="ARBA00023242"/>
    </source>
</evidence>
<dbReference type="FunCoup" id="H2XL84">
    <property type="interactions" value="608"/>
</dbReference>
<accession>H2XL84</accession>
<keyword evidence="4" id="KW-0539">Nucleus</keyword>
<dbReference type="Ensembl" id="ENSCINT00000034325.1">
    <property type="protein sequence ID" value="ENSCINP00000030416.1"/>
    <property type="gene ID" value="ENSCING00000007582.3"/>
</dbReference>
<keyword evidence="8" id="KW-1185">Reference proteome</keyword>
<evidence type="ECO:0000256" key="3">
    <source>
        <dbReference type="ARBA" id="ARBA00022553"/>
    </source>
</evidence>
<name>H2XL84_CIOIN</name>
<evidence type="ECO:0000313" key="8">
    <source>
        <dbReference type="Proteomes" id="UP000008144"/>
    </source>
</evidence>
<organism evidence="7 8">
    <name type="scientific">Ciona intestinalis</name>
    <name type="common">Transparent sea squirt</name>
    <name type="synonym">Ascidia intestinalis</name>
    <dbReference type="NCBI Taxonomy" id="7719"/>
    <lineage>
        <taxon>Eukaryota</taxon>
        <taxon>Metazoa</taxon>
        <taxon>Chordata</taxon>
        <taxon>Tunicata</taxon>
        <taxon>Ascidiacea</taxon>
        <taxon>Phlebobranchia</taxon>
        <taxon>Cionidae</taxon>
        <taxon>Ciona</taxon>
    </lineage>
</organism>
<proteinExistence type="inferred from homology"/>
<reference evidence="7" key="4">
    <citation type="submission" date="2025-09" db="UniProtKB">
        <authorList>
            <consortium name="Ensembl"/>
        </authorList>
    </citation>
    <scope>IDENTIFICATION</scope>
</reference>
<evidence type="ECO:0000256" key="1">
    <source>
        <dbReference type="ARBA" id="ARBA00004123"/>
    </source>
</evidence>
<feature type="compositionally biased region" description="Acidic residues" evidence="5">
    <location>
        <begin position="78"/>
        <end position="104"/>
    </location>
</feature>
<dbReference type="GeneTree" id="ENSGT00500000044947"/>
<dbReference type="GO" id="GO:0032040">
    <property type="term" value="C:small-subunit processome"/>
    <property type="evidence" value="ECO:0000318"/>
    <property type="project" value="GO_Central"/>
</dbReference>
<dbReference type="STRING" id="7719.ENSCINP00000030416"/>
<dbReference type="InterPro" id="IPR007146">
    <property type="entry name" value="Sas10/Utp3/C1D"/>
</dbReference>
<dbReference type="Pfam" id="PF04000">
    <property type="entry name" value="Sas10_Utp3"/>
    <property type="match status" value="1"/>
</dbReference>
<comment type="subcellular location">
    <subcellularLocation>
        <location evidence="1">Nucleus</location>
    </subcellularLocation>
</comment>
<dbReference type="GO" id="GO:0000462">
    <property type="term" value="P:maturation of SSU-rRNA from tricistronic rRNA transcript (SSU-rRNA, 5.8S rRNA, LSU-rRNA)"/>
    <property type="evidence" value="ECO:0000318"/>
    <property type="project" value="GO_Central"/>
</dbReference>
<feature type="region of interest" description="Disordered" evidence="5">
    <location>
        <begin position="52"/>
        <end position="117"/>
    </location>
</feature>
<gene>
    <name evidence="7" type="primary">LOC100179273</name>
</gene>